<dbReference type="RefSeq" id="WP_119893438.1">
    <property type="nucleotide sequence ID" value="NZ_CP032419.1"/>
</dbReference>
<dbReference type="KEGG" id="pcav:D3880_10700"/>
<evidence type="ECO:0000259" key="2">
    <source>
        <dbReference type="Pfam" id="PF02470"/>
    </source>
</evidence>
<gene>
    <name evidence="3" type="ORF">D3880_10700</name>
</gene>
<dbReference type="Proteomes" id="UP000265560">
    <property type="component" value="Chromosome"/>
</dbReference>
<evidence type="ECO:0000256" key="1">
    <source>
        <dbReference type="SAM" id="Phobius"/>
    </source>
</evidence>
<dbReference type="OrthoDB" id="9806984at2"/>
<accession>A0A385Z546</accession>
<dbReference type="InterPro" id="IPR003399">
    <property type="entry name" value="Mce/MlaD"/>
</dbReference>
<keyword evidence="1" id="KW-0472">Membrane</keyword>
<feature type="transmembrane region" description="Helical" evidence="1">
    <location>
        <begin position="6"/>
        <end position="28"/>
    </location>
</feature>
<keyword evidence="1" id="KW-0812">Transmembrane</keyword>
<dbReference type="Pfam" id="PF02470">
    <property type="entry name" value="MlaD"/>
    <property type="match status" value="1"/>
</dbReference>
<proteinExistence type="predicted"/>
<protein>
    <submittedName>
        <fullName evidence="3">MCE family protein</fullName>
    </submittedName>
</protein>
<reference evidence="4" key="1">
    <citation type="submission" date="2018-09" db="EMBL/GenBank/DDBJ databases">
        <authorList>
            <person name="Zhu H."/>
        </authorList>
    </citation>
    <scope>NUCLEOTIDE SEQUENCE [LARGE SCALE GENOMIC DNA]</scope>
    <source>
        <strain evidence="4">K2W31S-8</strain>
    </source>
</reference>
<dbReference type="PANTHER" id="PTHR36698">
    <property type="entry name" value="BLL5892 PROTEIN"/>
    <property type="match status" value="1"/>
</dbReference>
<sequence>METRAHHILIGLFTVLAVGGALLFALWLGKSSVDKEFSLYDVVFNEAVTGLSIGSAVQYSGIKVGDVVQLKLDPKDPRKVLARIRVGGDTPIKENTRARLTLTGVTGSSIIQLHGGSPMSPPLATNNEQPAVIVATPSPLSRLLTNGEDLVSNISRLIANANLMFSGENIDRVSRTLEHLDQATGVLASQRGDIQETLKQLAEVSRQAGTMVQQTSELMHNTNALVDKQGRGILDNAAQTMAALERASGEIEQILSTNKDALNGGIQGIGELGPAVSELRSTLAALRQMSQRLSDNPSGLLLDRQQTQEFQP</sequence>
<organism evidence="3 4">
    <name type="scientific">Pseudomonas cavernae</name>
    <dbReference type="NCBI Taxonomy" id="2320867"/>
    <lineage>
        <taxon>Bacteria</taxon>
        <taxon>Pseudomonadati</taxon>
        <taxon>Pseudomonadota</taxon>
        <taxon>Gammaproteobacteria</taxon>
        <taxon>Pseudomonadales</taxon>
        <taxon>Pseudomonadaceae</taxon>
        <taxon>Pseudomonas</taxon>
    </lineage>
</organism>
<name>A0A385Z546_9PSED</name>
<feature type="domain" description="Mce/MlaD" evidence="2">
    <location>
        <begin position="41"/>
        <end position="115"/>
    </location>
</feature>
<evidence type="ECO:0000313" key="4">
    <source>
        <dbReference type="Proteomes" id="UP000265560"/>
    </source>
</evidence>
<dbReference type="EMBL" id="CP032419">
    <property type="protein sequence ID" value="AYC32818.1"/>
    <property type="molecule type" value="Genomic_DNA"/>
</dbReference>
<keyword evidence="4" id="KW-1185">Reference proteome</keyword>
<dbReference type="AlphaFoldDB" id="A0A385Z546"/>
<keyword evidence="1" id="KW-1133">Transmembrane helix</keyword>
<dbReference type="PANTHER" id="PTHR36698:SF2">
    <property type="entry name" value="MCE_MLAD DOMAIN-CONTAINING PROTEIN"/>
    <property type="match status" value="1"/>
</dbReference>
<evidence type="ECO:0000313" key="3">
    <source>
        <dbReference type="EMBL" id="AYC32818.1"/>
    </source>
</evidence>